<proteinExistence type="predicted"/>
<dbReference type="Proteomes" id="UP000019132">
    <property type="component" value="Unassembled WGS sequence"/>
</dbReference>
<feature type="domain" description="Protein kinase" evidence="2">
    <location>
        <begin position="77"/>
        <end position="351"/>
    </location>
</feature>
<dbReference type="Gene3D" id="1.10.510.10">
    <property type="entry name" value="Transferase(Phosphotransferase) domain 1"/>
    <property type="match status" value="1"/>
</dbReference>
<dbReference type="PANTHER" id="PTHR44329:SF214">
    <property type="entry name" value="PROTEIN KINASE DOMAIN-CONTAINING PROTEIN"/>
    <property type="match status" value="1"/>
</dbReference>
<dbReference type="GO" id="GO:0004674">
    <property type="term" value="F:protein serine/threonine kinase activity"/>
    <property type="evidence" value="ECO:0007669"/>
    <property type="project" value="TreeGrafter"/>
</dbReference>
<dbReference type="GO" id="GO:0005524">
    <property type="term" value="F:ATP binding"/>
    <property type="evidence" value="ECO:0007669"/>
    <property type="project" value="InterPro"/>
</dbReference>
<reference evidence="3" key="3">
    <citation type="submission" date="2015-02" db="UniProtKB">
        <authorList>
            <consortium name="EnsemblProtists"/>
        </authorList>
    </citation>
    <scope>IDENTIFICATION</scope>
    <source>
        <strain evidence="3">DAOM BR144</strain>
    </source>
</reference>
<dbReference type="InterPro" id="IPR011009">
    <property type="entry name" value="Kinase-like_dom_sf"/>
</dbReference>
<feature type="region of interest" description="Disordered" evidence="1">
    <location>
        <begin position="1"/>
        <end position="53"/>
    </location>
</feature>
<dbReference type="SUPFAM" id="SSF56112">
    <property type="entry name" value="Protein kinase-like (PK-like)"/>
    <property type="match status" value="1"/>
</dbReference>
<accession>K3X7M7</accession>
<dbReference type="SMART" id="SM00220">
    <property type="entry name" value="S_TKc"/>
    <property type="match status" value="1"/>
</dbReference>
<dbReference type="Pfam" id="PF00069">
    <property type="entry name" value="Pkinase"/>
    <property type="match status" value="1"/>
</dbReference>
<sequence>MRRRRGQQSSDQKYEFEQTPSGDGSSSRKKRTELTTGGANASGGKSGSSSKSSQESTFVSIWNDSDLLSVQLNYDDIEDIKTIGSGAYGVVWLVKYRNSQVLASKRLKPGETDRQRTQAFIAEIKLVAKFDHPHIVKFVGAAWTMESDIQALFEYLEYGDLRTYLMDAYTPREWTREKLQIAIGIVEALVYVHSFTPPLVHRDLKSRNVLLSEELEAKLTDFGVSRFSSEDNTMTTGVGTGKWLAPEVISGKSDYDQSADIYAFGVVLSEIDTHAVPYEELRGTSGNQLAEVAILQLVAKGELVPSFSETCPENIKELAARCLSFEPTARPSAVEIAYILRTIQRNMHFSL</sequence>
<evidence type="ECO:0000313" key="4">
    <source>
        <dbReference type="Proteomes" id="UP000019132"/>
    </source>
</evidence>
<dbReference type="eggNOG" id="KOG0192">
    <property type="taxonomic scope" value="Eukaryota"/>
</dbReference>
<reference evidence="4" key="1">
    <citation type="journal article" date="2010" name="Genome Biol.">
        <title>Genome sequence of the necrotrophic plant pathogen Pythium ultimum reveals original pathogenicity mechanisms and effector repertoire.</title>
        <authorList>
            <person name="Levesque C.A."/>
            <person name="Brouwer H."/>
            <person name="Cano L."/>
            <person name="Hamilton J.P."/>
            <person name="Holt C."/>
            <person name="Huitema E."/>
            <person name="Raffaele S."/>
            <person name="Robideau G.P."/>
            <person name="Thines M."/>
            <person name="Win J."/>
            <person name="Zerillo M.M."/>
            <person name="Beakes G.W."/>
            <person name="Boore J.L."/>
            <person name="Busam D."/>
            <person name="Dumas B."/>
            <person name="Ferriera S."/>
            <person name="Fuerstenberg S.I."/>
            <person name="Gachon C.M."/>
            <person name="Gaulin E."/>
            <person name="Govers F."/>
            <person name="Grenville-Briggs L."/>
            <person name="Horner N."/>
            <person name="Hostetler J."/>
            <person name="Jiang R.H."/>
            <person name="Johnson J."/>
            <person name="Krajaejun T."/>
            <person name="Lin H."/>
            <person name="Meijer H.J."/>
            <person name="Moore B."/>
            <person name="Morris P."/>
            <person name="Phuntmart V."/>
            <person name="Puiu D."/>
            <person name="Shetty J."/>
            <person name="Stajich J.E."/>
            <person name="Tripathy S."/>
            <person name="Wawra S."/>
            <person name="van West P."/>
            <person name="Whitty B.R."/>
            <person name="Coutinho P.M."/>
            <person name="Henrissat B."/>
            <person name="Martin F."/>
            <person name="Thomas P.D."/>
            <person name="Tyler B.M."/>
            <person name="De Vries R.P."/>
            <person name="Kamoun S."/>
            <person name="Yandell M."/>
            <person name="Tisserat N."/>
            <person name="Buell C.R."/>
        </authorList>
    </citation>
    <scope>NUCLEOTIDE SEQUENCE</scope>
    <source>
        <strain evidence="4">DAOM:BR144</strain>
    </source>
</reference>
<dbReference type="InParanoid" id="K3X7M7"/>
<dbReference type="STRING" id="431595.K3X7M7"/>
<dbReference type="InterPro" id="IPR008271">
    <property type="entry name" value="Ser/Thr_kinase_AS"/>
</dbReference>
<dbReference type="PROSITE" id="PS50011">
    <property type="entry name" value="PROTEIN_KINASE_DOM"/>
    <property type="match status" value="1"/>
</dbReference>
<dbReference type="PROSITE" id="PS00108">
    <property type="entry name" value="PROTEIN_KINASE_ST"/>
    <property type="match status" value="1"/>
</dbReference>
<dbReference type="PANTHER" id="PTHR44329">
    <property type="entry name" value="SERINE/THREONINE-PROTEIN KINASE TNNI3K-RELATED"/>
    <property type="match status" value="1"/>
</dbReference>
<reference evidence="4" key="2">
    <citation type="submission" date="2010-04" db="EMBL/GenBank/DDBJ databases">
        <authorList>
            <person name="Buell R."/>
            <person name="Hamilton J."/>
            <person name="Hostetler J."/>
        </authorList>
    </citation>
    <scope>NUCLEOTIDE SEQUENCE [LARGE SCALE GENOMIC DNA]</scope>
    <source>
        <strain evidence="4">DAOM:BR144</strain>
    </source>
</reference>
<dbReference type="EMBL" id="GL376577">
    <property type="status" value="NOT_ANNOTATED_CDS"/>
    <property type="molecule type" value="Genomic_DNA"/>
</dbReference>
<dbReference type="InterPro" id="IPR051681">
    <property type="entry name" value="Ser/Thr_Kinases-Pseudokinases"/>
</dbReference>
<dbReference type="OMA" id="PREWTRE"/>
<protein>
    <recommendedName>
        <fullName evidence="2">Protein kinase domain-containing protein</fullName>
    </recommendedName>
</protein>
<evidence type="ECO:0000313" key="3">
    <source>
        <dbReference type="EnsemblProtists" id="PYU1_T013226"/>
    </source>
</evidence>
<dbReference type="HOGENOM" id="CLU_000288_7_35_1"/>
<organism evidence="3 4">
    <name type="scientific">Globisporangium ultimum (strain ATCC 200006 / CBS 805.95 / DAOM BR144)</name>
    <name type="common">Pythium ultimum</name>
    <dbReference type="NCBI Taxonomy" id="431595"/>
    <lineage>
        <taxon>Eukaryota</taxon>
        <taxon>Sar</taxon>
        <taxon>Stramenopiles</taxon>
        <taxon>Oomycota</taxon>
        <taxon>Peronosporomycetes</taxon>
        <taxon>Pythiales</taxon>
        <taxon>Pythiaceae</taxon>
        <taxon>Globisporangium</taxon>
    </lineage>
</organism>
<dbReference type="EnsemblProtists" id="PYU1_T013226">
    <property type="protein sequence ID" value="PYU1_T013226"/>
    <property type="gene ID" value="PYU1_G013198"/>
</dbReference>
<evidence type="ECO:0000259" key="2">
    <source>
        <dbReference type="PROSITE" id="PS50011"/>
    </source>
</evidence>
<keyword evidence="4" id="KW-1185">Reference proteome</keyword>
<dbReference type="InterPro" id="IPR000719">
    <property type="entry name" value="Prot_kinase_dom"/>
</dbReference>
<evidence type="ECO:0000256" key="1">
    <source>
        <dbReference type="SAM" id="MobiDB-lite"/>
    </source>
</evidence>
<dbReference type="PIRSF" id="PIRSF000654">
    <property type="entry name" value="Integrin-linked_kinase"/>
    <property type="match status" value="1"/>
</dbReference>
<dbReference type="AlphaFoldDB" id="K3X7M7"/>
<name>K3X7M7_GLOUD</name>
<dbReference type="VEuPathDB" id="FungiDB:PYU1_G013198"/>